<proteinExistence type="predicted"/>
<evidence type="ECO:0000259" key="2">
    <source>
        <dbReference type="Pfam" id="PF14905"/>
    </source>
</evidence>
<evidence type="ECO:0000313" key="3">
    <source>
        <dbReference type="EMBL" id="TCK83552.1"/>
    </source>
</evidence>
<dbReference type="SUPFAM" id="SSF49464">
    <property type="entry name" value="Carboxypeptidase regulatory domain-like"/>
    <property type="match status" value="1"/>
</dbReference>
<gene>
    <name evidence="3" type="ORF">C8N28_2154</name>
</gene>
<feature type="domain" description="Outer membrane protein beta-barrel" evidence="2">
    <location>
        <begin position="428"/>
        <end position="886"/>
    </location>
</feature>
<dbReference type="InterPro" id="IPR008969">
    <property type="entry name" value="CarboxyPept-like_regulatory"/>
</dbReference>
<dbReference type="Pfam" id="PF13715">
    <property type="entry name" value="CarbopepD_reg_2"/>
    <property type="match status" value="1"/>
</dbReference>
<comment type="caution">
    <text evidence="3">The sequence shown here is derived from an EMBL/GenBank/DDBJ whole genome shotgun (WGS) entry which is preliminary data.</text>
</comment>
<sequence length="895" mass="101100">MRLILVFTLISISFLAKGQQTADIRGVVQDSAGVGLAGVNVRLISKTDSLLTSTSNTGRFVFRNVKSSEFRLNASLLGYQVHDDYYKLDVDNQLLIVMEPQKNVLDEVVVFGVPVVIKEDTIQYNAAAFKVAKGALLEELLKRLPGIEVDRSGAVRAQGSLISRVKVNGKDFFGGDVLTATRNLPAEIVENIQVIDDYGEQSNFTGMRKSSSEKIINISIKEDRNQGMFGQLTTGVGTDYRYLASASANSFSDDRQLSVLGSINNTNSSLFSFGDVTGGGRESNPSDLSSIIELDDGINRTNSFGFNFRNDLNETVSTYGGYIYTNRKNNTEGSTNLTSVFQNNTINSEENRNTDTENGRHSLIWNFESNASGRTYFKISPTLSYYSTNGLSSSVSTINNRYLSTHRSLNSENNVFSPDGDISFILNHRFKKAGRKFSINIQSSISGNEKKDRINEYRTNTDSSLFEPLEKTEQLQQLLLNDQNSGNIHVLGSYVEPINKNSFIELNYEHNYVSNKNKHETFNTGNLQSNSLEVDSTYMKYAYQFQSDQIGFNYQYNDEQTSYTVGFGLQPTNIVGYTLNRDISTNKKFINFIPSARFSYKVNKFSNFSITYMGRNNQPDFSQIQPIRDLSNVQNLIIGNPDLESEFVNNVSFQFRNFNLKSGNTFFSNLSFQNIKNKIVTNRVSVSNSTRQETSFLNTSGYFDANAYYLYSLSMIEQVFNINVSGSANYSNNISFINFRKNSGRYLVYTQSADVSYNLGDWLDLGLRSSFTLNQTRNTLSSMIDNDAYTWTFGLGGKTYFKEWSLSFDISQRINNGFSDFISANPTLLNVYIEHSFLKNKRGTFRIQGYDLFNENTGVTHEVLGNDIYQTRNNRLGRYFLASFNFRIQKFPDMK</sequence>
<dbReference type="OrthoDB" id="1086219at2"/>
<dbReference type="GO" id="GO:0004180">
    <property type="term" value="F:carboxypeptidase activity"/>
    <property type="evidence" value="ECO:0007669"/>
    <property type="project" value="UniProtKB-KW"/>
</dbReference>
<feature type="signal peptide" evidence="1">
    <location>
        <begin position="1"/>
        <end position="18"/>
    </location>
</feature>
<name>A0A4R1LXB5_9SPHI</name>
<dbReference type="Proteomes" id="UP000294616">
    <property type="component" value="Unassembled WGS sequence"/>
</dbReference>
<evidence type="ECO:0000313" key="4">
    <source>
        <dbReference type="Proteomes" id="UP000294616"/>
    </source>
</evidence>
<dbReference type="Pfam" id="PF14905">
    <property type="entry name" value="OMP_b-brl_3"/>
    <property type="match status" value="1"/>
</dbReference>
<dbReference type="AlphaFoldDB" id="A0A4R1LXB5"/>
<feature type="chain" id="PRO_5020500066" evidence="1">
    <location>
        <begin position="19"/>
        <end position="895"/>
    </location>
</feature>
<protein>
    <submittedName>
        <fullName evidence="3">Carboxypeptidase-like protein</fullName>
    </submittedName>
</protein>
<evidence type="ECO:0000256" key="1">
    <source>
        <dbReference type="SAM" id="SignalP"/>
    </source>
</evidence>
<dbReference type="InterPro" id="IPR041700">
    <property type="entry name" value="OMP_b-brl_3"/>
</dbReference>
<accession>A0A4R1LXB5</accession>
<keyword evidence="3" id="KW-0645">Protease</keyword>
<keyword evidence="1" id="KW-0732">Signal</keyword>
<reference evidence="3 4" key="1">
    <citation type="submission" date="2019-03" db="EMBL/GenBank/DDBJ databases">
        <title>Genomic Encyclopedia of Archaeal and Bacterial Type Strains, Phase II (KMG-II): from individual species to whole genera.</title>
        <authorList>
            <person name="Goeker M."/>
        </authorList>
    </citation>
    <scope>NUCLEOTIDE SEQUENCE [LARGE SCALE GENOMIC DNA]</scope>
    <source>
        <strain evidence="3 4">DSM 22554</strain>
    </source>
</reference>
<dbReference type="RefSeq" id="WP_132224634.1">
    <property type="nucleotide sequence ID" value="NZ_SMGO01000002.1"/>
</dbReference>
<organism evidence="3 4">
    <name type="scientific">Albibacterium bauzanense</name>
    <dbReference type="NCBI Taxonomy" id="653929"/>
    <lineage>
        <taxon>Bacteria</taxon>
        <taxon>Pseudomonadati</taxon>
        <taxon>Bacteroidota</taxon>
        <taxon>Sphingobacteriia</taxon>
        <taxon>Sphingobacteriales</taxon>
        <taxon>Sphingobacteriaceae</taxon>
        <taxon>Albibacterium</taxon>
    </lineage>
</organism>
<keyword evidence="4" id="KW-1185">Reference proteome</keyword>
<dbReference type="EMBL" id="SMGO01000002">
    <property type="protein sequence ID" value="TCK83552.1"/>
    <property type="molecule type" value="Genomic_DNA"/>
</dbReference>
<keyword evidence="3" id="KW-0121">Carboxypeptidase</keyword>
<dbReference type="Gene3D" id="2.60.40.1120">
    <property type="entry name" value="Carboxypeptidase-like, regulatory domain"/>
    <property type="match status" value="1"/>
</dbReference>
<keyword evidence="3" id="KW-0378">Hydrolase</keyword>
<dbReference type="SUPFAM" id="SSF56935">
    <property type="entry name" value="Porins"/>
    <property type="match status" value="1"/>
</dbReference>